<organism evidence="5 6">
    <name type="scientific">Serratia inhibens</name>
    <dbReference type="NCBI Taxonomy" id="2338073"/>
    <lineage>
        <taxon>Bacteria</taxon>
        <taxon>Pseudomonadati</taxon>
        <taxon>Pseudomonadota</taxon>
        <taxon>Gammaproteobacteria</taxon>
        <taxon>Enterobacterales</taxon>
        <taxon>Yersiniaceae</taxon>
        <taxon>Serratia</taxon>
    </lineage>
</organism>
<dbReference type="PANTHER" id="PTHR43280:SF10">
    <property type="entry name" value="REGULATORY PROTEIN POCR"/>
    <property type="match status" value="1"/>
</dbReference>
<dbReference type="RefSeq" id="WP_065505725.1">
    <property type="nucleotide sequence ID" value="NZ_QYYG01000004.1"/>
</dbReference>
<evidence type="ECO:0000256" key="3">
    <source>
        <dbReference type="ARBA" id="ARBA00023163"/>
    </source>
</evidence>
<keyword evidence="2" id="KW-0238">DNA-binding</keyword>
<reference evidence="5 6" key="1">
    <citation type="submission" date="2018-09" db="EMBL/GenBank/DDBJ databases">
        <title>Draft genome of a novel serratia sp. strain with antifungal activity.</title>
        <authorList>
            <person name="Dichmann S.I."/>
            <person name="Park B.P."/>
            <person name="Pathiraja D."/>
            <person name="Choi I.-G."/>
            <person name="Stougaard P."/>
            <person name="Hennessy R.C."/>
        </authorList>
    </citation>
    <scope>NUCLEOTIDE SEQUENCE [LARGE SCALE GENOMIC DNA]</scope>
    <source>
        <strain evidence="5 6">S40</strain>
    </source>
</reference>
<gene>
    <name evidence="5" type="ORF">D4100_14700</name>
</gene>
<dbReference type="Pfam" id="PF12833">
    <property type="entry name" value="HTH_18"/>
    <property type="match status" value="1"/>
</dbReference>
<dbReference type="PANTHER" id="PTHR43280">
    <property type="entry name" value="ARAC-FAMILY TRANSCRIPTIONAL REGULATOR"/>
    <property type="match status" value="1"/>
</dbReference>
<accession>A0AA92X5T0</accession>
<sequence>MKHPLLTVLAPLLDDAQGIRQVYFADNRHPAPDLSSLVNYPRIELVLAGEQSVAWVGHQGERQRQLLLPGDALFVPAQGWHCPHWQRPVTTLSLRFNKQQLGYSLLKWDGRDPIPQGKDSVARRGSRVGSFTLQALSELAAHHNDQSTARFLVKGLLSHAIDLFGSSAPVASRSQTLFLAVRDYLEAHFREPLTRESVAQFFGISPNYLSHLFQKSGGMGFNESLNHVRLEQARHLLRDDNMKVKDVAKACGFVDSNYFCRLFRKNNRCSASVYRNRQRSEPAVGE</sequence>
<dbReference type="SMART" id="SM00342">
    <property type="entry name" value="HTH_ARAC"/>
    <property type="match status" value="1"/>
</dbReference>
<dbReference type="InterPro" id="IPR011051">
    <property type="entry name" value="RmlC_Cupin_sf"/>
</dbReference>
<dbReference type="SUPFAM" id="SSF51182">
    <property type="entry name" value="RmlC-like cupins"/>
    <property type="match status" value="1"/>
</dbReference>
<feature type="domain" description="HTH araC/xylS-type" evidence="4">
    <location>
        <begin position="179"/>
        <end position="277"/>
    </location>
</feature>
<protein>
    <submittedName>
        <fullName evidence="5">AraC family transcriptional regulator</fullName>
    </submittedName>
</protein>
<dbReference type="GO" id="GO:0043565">
    <property type="term" value="F:sequence-specific DNA binding"/>
    <property type="evidence" value="ECO:0007669"/>
    <property type="project" value="InterPro"/>
</dbReference>
<dbReference type="GO" id="GO:0003700">
    <property type="term" value="F:DNA-binding transcription factor activity"/>
    <property type="evidence" value="ECO:0007669"/>
    <property type="project" value="InterPro"/>
</dbReference>
<evidence type="ECO:0000256" key="1">
    <source>
        <dbReference type="ARBA" id="ARBA00023015"/>
    </source>
</evidence>
<dbReference type="EMBL" id="QYYG01000004">
    <property type="protein sequence ID" value="RJF54914.1"/>
    <property type="molecule type" value="Genomic_DNA"/>
</dbReference>
<comment type="caution">
    <text evidence="5">The sequence shown here is derived from an EMBL/GenBank/DDBJ whole genome shotgun (WGS) entry which is preliminary data.</text>
</comment>
<dbReference type="Proteomes" id="UP000284338">
    <property type="component" value="Unassembled WGS sequence"/>
</dbReference>
<dbReference type="AlphaFoldDB" id="A0AA92X5T0"/>
<keyword evidence="6" id="KW-1185">Reference proteome</keyword>
<dbReference type="InterPro" id="IPR018060">
    <property type="entry name" value="HTH_AraC"/>
</dbReference>
<evidence type="ECO:0000256" key="2">
    <source>
        <dbReference type="ARBA" id="ARBA00023125"/>
    </source>
</evidence>
<name>A0AA92X5T0_9GAMM</name>
<dbReference type="InterPro" id="IPR009057">
    <property type="entry name" value="Homeodomain-like_sf"/>
</dbReference>
<keyword evidence="1" id="KW-0805">Transcription regulation</keyword>
<keyword evidence="3" id="KW-0804">Transcription</keyword>
<evidence type="ECO:0000313" key="6">
    <source>
        <dbReference type="Proteomes" id="UP000284338"/>
    </source>
</evidence>
<proteinExistence type="predicted"/>
<evidence type="ECO:0000313" key="5">
    <source>
        <dbReference type="EMBL" id="RJF54914.1"/>
    </source>
</evidence>
<evidence type="ECO:0000259" key="4">
    <source>
        <dbReference type="PROSITE" id="PS01124"/>
    </source>
</evidence>
<dbReference type="Gene3D" id="1.10.10.60">
    <property type="entry name" value="Homeodomain-like"/>
    <property type="match status" value="2"/>
</dbReference>
<dbReference type="PROSITE" id="PS01124">
    <property type="entry name" value="HTH_ARAC_FAMILY_2"/>
    <property type="match status" value="1"/>
</dbReference>
<dbReference type="SUPFAM" id="SSF46689">
    <property type="entry name" value="Homeodomain-like"/>
    <property type="match status" value="2"/>
</dbReference>